<sequence length="1283" mass="138835">MPPALSPPRRMQTNVSFPKYVKGTNAPILEPSASEKVTIDSCAEFLDQHISGSTFGTKTDTRLIHDTADRFPLNEWKTPMVLSIGTNQHLYLCVYVNGALGGWLAVDINPEAPFEAKVFDVTQSTNGKGMIIVVSGYGSDKSQTKVWQAILDCPAFFAPTEGNADASSTTKLPWVPVGSSIAKRNIQSLVCSPLAESRYRIVAAVDATSIEEGSYFILDSGVTQQGWKPLRLAQQVETVLSCTHGNVPKLGQGEFVLFQGASVDKETACLFQSTEGGAKAIFLTGLKNAKSLSTSVNERGLTDLWTATEDGIGYVNHMNLGEAPERLLPGIGFSKVFAVESRPNAEASKLLIYALSFHAELYIIEGRRPVGNKRSVHFETSQLPIRSNIRTIAGTINHDTSASEIVGAPVPGGFQVRLTSAACLAYVNDRTFSLDQRPQTVSTDQFGRLQIVIPASGGLGAAPIGLQFLPDSSETRVFYIQPAQRVLNALSSLKTGDDLKNAKTSDGRSLFSSPEDHPQENFDQVAQVFANVPAMITAFDPSAMPGPHPPASNLDTTIAWQKREKTSDNDRNWLDAAADVVGTVIAGPVIRLILKIGARIIRFALDTVGTIVTGLASPLEGCFGIDLSLITDFFKFRYKRVVETQKDLAFAVDTAITLSSRYLHHHRETLIDGIDTIGKFFEQLVGSPADIPSWTPEENRSGGFFDNPIISNLLKLNPLSWIMEAIVEELGNDFKILALDLNLAGQIFAALKDQFELLWGFLQRSWTAVRAAITEPAAVMDYLQGVLRDGFWTIFKAIKAIIIRVFDLFLNSYDAITNFCRGKWKIPYLTDLWEELADCDFTLINFVTYVAAKLLELANPTKESLAKKWNIRSAFGDMEKINMPPLLPKSWTDDDTVSLEESQNLFEQQVALTKQGQIDGKLEFAANPPGEPRFGLMAITAPRDMMSLKNDEPSEAVQIVIALARAGKKVSRSANLAVEGLSVGSTGSQSDGASDSGGGFDQDMGSSASTRASSVLSSDDALGSGLLDSGKLGLKSAKAPVSGGTMSVKNILIGTNIFACICQITEQVLMYNKYDEALRSKENFDGNIVELITGILGLFFSFFAENAPIMAMSNFINSAGSLAATCCQPEKDGFSYAAIGASACHAVSSVIFLVKEPTCQTIGWTERLPQIPDEGETEPIPPLPKPDTKGDLDKKFKNVAEAVSGKFAELGATYHDDPPVGDMAGNCRGALAGIREDVDLVVGFTLYKACLDYFNSRKGQVPAGEENGVNFQGTTGSFPQRVA</sequence>
<protein>
    <submittedName>
        <fullName evidence="2">Uncharacterized protein</fullName>
    </submittedName>
</protein>
<dbReference type="STRING" id="1231657.A0A1Y1YMK0"/>
<feature type="region of interest" description="Disordered" evidence="1">
    <location>
        <begin position="497"/>
        <end position="518"/>
    </location>
</feature>
<evidence type="ECO:0000256" key="1">
    <source>
        <dbReference type="SAM" id="MobiDB-lite"/>
    </source>
</evidence>
<feature type="compositionally biased region" description="Polar residues" evidence="1">
    <location>
        <begin position="1269"/>
        <end position="1283"/>
    </location>
</feature>
<evidence type="ECO:0000313" key="2">
    <source>
        <dbReference type="EMBL" id="ORX98814.1"/>
    </source>
</evidence>
<reference evidence="2 3" key="1">
    <citation type="submission" date="2016-07" db="EMBL/GenBank/DDBJ databases">
        <title>Pervasive Adenine N6-methylation of Active Genes in Fungi.</title>
        <authorList>
            <consortium name="DOE Joint Genome Institute"/>
            <person name="Mondo S.J."/>
            <person name="Dannebaum R.O."/>
            <person name="Kuo R.C."/>
            <person name="Labutti K."/>
            <person name="Haridas S."/>
            <person name="Kuo A."/>
            <person name="Salamov A."/>
            <person name="Ahrendt S.R."/>
            <person name="Lipzen A."/>
            <person name="Sullivan W."/>
            <person name="Andreopoulos W.B."/>
            <person name="Clum A."/>
            <person name="Lindquist E."/>
            <person name="Daum C."/>
            <person name="Ramamoorthy G.K."/>
            <person name="Gryganskyi A."/>
            <person name="Culley D."/>
            <person name="Magnuson J.K."/>
            <person name="James T.Y."/>
            <person name="O'Malley M.A."/>
            <person name="Stajich J.E."/>
            <person name="Spatafora J.W."/>
            <person name="Visel A."/>
            <person name="Grigoriev I.V."/>
        </authorList>
    </citation>
    <scope>NUCLEOTIDE SEQUENCE [LARGE SCALE GENOMIC DNA]</scope>
    <source>
        <strain evidence="2 3">CBS 115471</strain>
    </source>
</reference>
<keyword evidence="3" id="KW-1185">Reference proteome</keyword>
<feature type="compositionally biased region" description="Basic and acidic residues" evidence="1">
    <location>
        <begin position="497"/>
        <end position="506"/>
    </location>
</feature>
<proteinExistence type="predicted"/>
<feature type="region of interest" description="Disordered" evidence="1">
    <location>
        <begin position="1262"/>
        <end position="1283"/>
    </location>
</feature>
<feature type="region of interest" description="Disordered" evidence="1">
    <location>
        <begin position="1170"/>
        <end position="1191"/>
    </location>
</feature>
<comment type="caution">
    <text evidence="2">The sequence shown here is derived from an EMBL/GenBank/DDBJ whole genome shotgun (WGS) entry which is preliminary data.</text>
</comment>
<accession>A0A1Y1YMK0</accession>
<feature type="region of interest" description="Disordered" evidence="1">
    <location>
        <begin position="982"/>
        <end position="1008"/>
    </location>
</feature>
<feature type="compositionally biased region" description="Low complexity" evidence="1">
    <location>
        <begin position="984"/>
        <end position="994"/>
    </location>
</feature>
<gene>
    <name evidence="2" type="ORF">BCR34DRAFT_628299</name>
</gene>
<dbReference type="EMBL" id="MCFA01000208">
    <property type="protein sequence ID" value="ORX98814.1"/>
    <property type="molecule type" value="Genomic_DNA"/>
</dbReference>
<dbReference type="OrthoDB" id="3235083at2759"/>
<organism evidence="2 3">
    <name type="scientific">Clohesyomyces aquaticus</name>
    <dbReference type="NCBI Taxonomy" id="1231657"/>
    <lineage>
        <taxon>Eukaryota</taxon>
        <taxon>Fungi</taxon>
        <taxon>Dikarya</taxon>
        <taxon>Ascomycota</taxon>
        <taxon>Pezizomycotina</taxon>
        <taxon>Dothideomycetes</taxon>
        <taxon>Pleosporomycetidae</taxon>
        <taxon>Pleosporales</taxon>
        <taxon>Lindgomycetaceae</taxon>
        <taxon>Clohesyomyces</taxon>
    </lineage>
</organism>
<dbReference type="Proteomes" id="UP000193144">
    <property type="component" value="Unassembled WGS sequence"/>
</dbReference>
<name>A0A1Y1YMK0_9PLEO</name>
<evidence type="ECO:0000313" key="3">
    <source>
        <dbReference type="Proteomes" id="UP000193144"/>
    </source>
</evidence>